<organism evidence="1">
    <name type="scientific">uncultured Solirubrobacteraceae bacterium</name>
    <dbReference type="NCBI Taxonomy" id="1162706"/>
    <lineage>
        <taxon>Bacteria</taxon>
        <taxon>Bacillati</taxon>
        <taxon>Actinomycetota</taxon>
        <taxon>Thermoleophilia</taxon>
        <taxon>Solirubrobacterales</taxon>
        <taxon>Solirubrobacteraceae</taxon>
        <taxon>environmental samples</taxon>
    </lineage>
</organism>
<gene>
    <name evidence="1" type="ORF">AVDCRST_MAG85-1193</name>
</gene>
<proteinExistence type="predicted"/>
<accession>A0A6J4SFE2</accession>
<protein>
    <submittedName>
        <fullName evidence="1">Uncharacterized protein</fullName>
    </submittedName>
</protein>
<evidence type="ECO:0000313" key="1">
    <source>
        <dbReference type="EMBL" id="CAA9490386.1"/>
    </source>
</evidence>
<dbReference type="AlphaFoldDB" id="A0A6J4SFE2"/>
<dbReference type="EMBL" id="CADCVT010000130">
    <property type="protein sequence ID" value="CAA9490386.1"/>
    <property type="molecule type" value="Genomic_DNA"/>
</dbReference>
<feature type="non-terminal residue" evidence="1">
    <location>
        <position position="28"/>
    </location>
</feature>
<name>A0A6J4SFE2_9ACTN</name>
<reference evidence="1" key="1">
    <citation type="submission" date="2020-02" db="EMBL/GenBank/DDBJ databases">
        <authorList>
            <person name="Meier V. D."/>
        </authorList>
    </citation>
    <scope>NUCLEOTIDE SEQUENCE</scope>
    <source>
        <strain evidence="1">AVDCRST_MAG85</strain>
    </source>
</reference>
<sequence>MSAETFDRALTFGYKHLGRRDRTVAEVR</sequence>